<reference evidence="2 3" key="1">
    <citation type="submission" date="2016-09" db="EMBL/GenBank/DDBJ databases">
        <title>genome sequence of Mycobacterium sp. 739 SCH.</title>
        <authorList>
            <person name="Greninger A.L."/>
            <person name="Qin X."/>
            <person name="Jerome K."/>
            <person name="Vora S."/>
            <person name="Quinn K."/>
        </authorList>
    </citation>
    <scope>NUCLEOTIDE SEQUENCE [LARGE SCALE GENOMIC DNA]</scope>
    <source>
        <strain evidence="2 3">SCH</strain>
    </source>
</reference>
<evidence type="ECO:0000313" key="2">
    <source>
        <dbReference type="EMBL" id="OFJ50926.1"/>
    </source>
</evidence>
<organism evidence="2 3">
    <name type="scientific">Mycolicibacterium grossiae</name>
    <dbReference type="NCBI Taxonomy" id="1552759"/>
    <lineage>
        <taxon>Bacteria</taxon>
        <taxon>Bacillati</taxon>
        <taxon>Actinomycetota</taxon>
        <taxon>Actinomycetes</taxon>
        <taxon>Mycobacteriales</taxon>
        <taxon>Mycobacteriaceae</taxon>
        <taxon>Mycolicibacterium</taxon>
    </lineage>
</organism>
<proteinExistence type="predicted"/>
<name>A0A1E8PXV0_9MYCO</name>
<comment type="caution">
    <text evidence="2">The sequence shown here is derived from an EMBL/GenBank/DDBJ whole genome shotgun (WGS) entry which is preliminary data.</text>
</comment>
<sequence>MTADAHPHHTVQKPRRRTDPVDVADFTMLVRVPDRPDLIRSFTDAEESEAHKYASETGGSVVPLPLPPPSGYTVDPDGNLIPALPPTCAGMADTPRPVPDAPVS</sequence>
<dbReference type="AlphaFoldDB" id="A0A1E8PXV0"/>
<dbReference type="Proteomes" id="UP000178953">
    <property type="component" value="Unassembled WGS sequence"/>
</dbReference>
<feature type="region of interest" description="Disordered" evidence="1">
    <location>
        <begin position="49"/>
        <end position="104"/>
    </location>
</feature>
<dbReference type="RefSeq" id="WP_070355848.1">
    <property type="nucleotide sequence ID" value="NZ_MCHX01000087.1"/>
</dbReference>
<gene>
    <name evidence="2" type="ORF">BEL07_25505</name>
</gene>
<protein>
    <submittedName>
        <fullName evidence="2">Uncharacterized protein</fullName>
    </submittedName>
</protein>
<keyword evidence="3" id="KW-1185">Reference proteome</keyword>
<accession>A0A1E8PXV0</accession>
<feature type="region of interest" description="Disordered" evidence="1">
    <location>
        <begin position="1"/>
        <end position="20"/>
    </location>
</feature>
<dbReference type="EMBL" id="MCHX01000087">
    <property type="protein sequence ID" value="OFJ50926.1"/>
    <property type="molecule type" value="Genomic_DNA"/>
</dbReference>
<evidence type="ECO:0000256" key="1">
    <source>
        <dbReference type="SAM" id="MobiDB-lite"/>
    </source>
</evidence>
<evidence type="ECO:0000313" key="3">
    <source>
        <dbReference type="Proteomes" id="UP000178953"/>
    </source>
</evidence>